<evidence type="ECO:0000256" key="15">
    <source>
        <dbReference type="SAM" id="SignalP"/>
    </source>
</evidence>
<keyword evidence="7" id="KW-0406">Ion transport</keyword>
<dbReference type="InterPro" id="IPR039426">
    <property type="entry name" value="TonB-dep_rcpt-like"/>
</dbReference>
<keyword evidence="11 12" id="KW-0998">Cell outer membrane</keyword>
<dbReference type="InterPro" id="IPR037066">
    <property type="entry name" value="Plug_dom_sf"/>
</dbReference>
<dbReference type="PANTHER" id="PTHR32552:SF83">
    <property type="entry name" value="BLR3904 PROTEIN"/>
    <property type="match status" value="1"/>
</dbReference>
<gene>
    <name evidence="18" type="ORF">PH603_13875</name>
</gene>
<dbReference type="Pfam" id="PF07715">
    <property type="entry name" value="Plug"/>
    <property type="match status" value="1"/>
</dbReference>
<evidence type="ECO:0000256" key="2">
    <source>
        <dbReference type="ARBA" id="ARBA00009810"/>
    </source>
</evidence>
<evidence type="ECO:0000256" key="4">
    <source>
        <dbReference type="ARBA" id="ARBA00022452"/>
    </source>
</evidence>
<evidence type="ECO:0000256" key="3">
    <source>
        <dbReference type="ARBA" id="ARBA00022448"/>
    </source>
</evidence>
<evidence type="ECO:0000256" key="8">
    <source>
        <dbReference type="ARBA" id="ARBA00023077"/>
    </source>
</evidence>
<dbReference type="PROSITE" id="PS52016">
    <property type="entry name" value="TONB_DEPENDENT_REC_3"/>
    <property type="match status" value="1"/>
</dbReference>
<evidence type="ECO:0000256" key="5">
    <source>
        <dbReference type="ARBA" id="ARBA00022692"/>
    </source>
</evidence>
<dbReference type="GO" id="GO:0015344">
    <property type="term" value="F:siderophore uptake transmembrane transporter activity"/>
    <property type="evidence" value="ECO:0007669"/>
    <property type="project" value="TreeGrafter"/>
</dbReference>
<dbReference type="RefSeq" id="WP_289503135.1">
    <property type="nucleotide sequence ID" value="NZ_CP116805.1"/>
</dbReference>
<organism evidence="18 19">
    <name type="scientific">Gimibacter soli</name>
    <dbReference type="NCBI Taxonomy" id="3024400"/>
    <lineage>
        <taxon>Bacteria</taxon>
        <taxon>Pseudomonadati</taxon>
        <taxon>Pseudomonadota</taxon>
        <taxon>Alphaproteobacteria</taxon>
        <taxon>Kordiimonadales</taxon>
        <taxon>Temperatibacteraceae</taxon>
        <taxon>Gimibacter</taxon>
    </lineage>
</organism>
<evidence type="ECO:0000256" key="10">
    <source>
        <dbReference type="ARBA" id="ARBA00023170"/>
    </source>
</evidence>
<dbReference type="GO" id="GO:0038023">
    <property type="term" value="F:signaling receptor activity"/>
    <property type="evidence" value="ECO:0007669"/>
    <property type="project" value="InterPro"/>
</dbReference>
<dbReference type="AlphaFoldDB" id="A0AAF0BGL4"/>
<evidence type="ECO:0000313" key="18">
    <source>
        <dbReference type="EMBL" id="WCL53623.1"/>
    </source>
</evidence>
<keyword evidence="19" id="KW-1185">Reference proteome</keyword>
<keyword evidence="3 12" id="KW-0813">Transport</keyword>
<evidence type="ECO:0000256" key="13">
    <source>
        <dbReference type="RuleBase" id="RU003357"/>
    </source>
</evidence>
<dbReference type="GO" id="GO:0015891">
    <property type="term" value="P:siderophore transport"/>
    <property type="evidence" value="ECO:0007669"/>
    <property type="project" value="InterPro"/>
</dbReference>
<feature type="domain" description="TonB-dependent receptor plug" evidence="17">
    <location>
        <begin position="74"/>
        <end position="172"/>
    </location>
</feature>
<dbReference type="InterPro" id="IPR036942">
    <property type="entry name" value="Beta-barrel_TonB_sf"/>
</dbReference>
<protein>
    <submittedName>
        <fullName evidence="18">TonB-dependent siderophore receptor</fullName>
    </submittedName>
</protein>
<evidence type="ECO:0000256" key="14">
    <source>
        <dbReference type="SAM" id="MobiDB-lite"/>
    </source>
</evidence>
<keyword evidence="5 12" id="KW-0812">Transmembrane</keyword>
<accession>A0AAF0BGL4</accession>
<keyword evidence="8 13" id="KW-0798">TonB box</keyword>
<dbReference type="InterPro" id="IPR010105">
    <property type="entry name" value="TonB_sidphr_rcpt"/>
</dbReference>
<keyword evidence="10 18" id="KW-0675">Receptor</keyword>
<proteinExistence type="inferred from homology"/>
<dbReference type="InterPro" id="IPR012910">
    <property type="entry name" value="Plug_dom"/>
</dbReference>
<dbReference type="FunFam" id="2.170.130.10:FF:000001">
    <property type="entry name" value="Catecholate siderophore TonB-dependent receptor"/>
    <property type="match status" value="1"/>
</dbReference>
<comment type="similarity">
    <text evidence="2 12 13">Belongs to the TonB-dependent receptor family.</text>
</comment>
<keyword evidence="4 12" id="KW-1134">Transmembrane beta strand</keyword>
<dbReference type="GO" id="GO:0009279">
    <property type="term" value="C:cell outer membrane"/>
    <property type="evidence" value="ECO:0007669"/>
    <property type="project" value="UniProtKB-SubCell"/>
</dbReference>
<dbReference type="EMBL" id="CP116805">
    <property type="protein sequence ID" value="WCL53623.1"/>
    <property type="molecule type" value="Genomic_DNA"/>
</dbReference>
<evidence type="ECO:0000256" key="12">
    <source>
        <dbReference type="PROSITE-ProRule" id="PRU01360"/>
    </source>
</evidence>
<sequence>MRHAARGTVGLLSAALVSSHAFADTADAKKNPKNDDIEEVLVEGRQAGSNPYADPMAPYKIDRSASSKLTQSILDAAKSITVLPKELIDDTGTSTFRDLMRIQPGVTLGTGEGGNAFGDRVFIRGFDARNDIYIDGVRDPGVTSRETFAVEQIEIFKGPSSAFGGRGTTGGAISMISKAPQAKDFGDVEVTVGTDDTKRVTADVNRQLSDKLAVRVNGMYHDSETAGRDEVFNERWGVAAAAAYQMNESVELGLDYYHLETDGLPDWGVPYDVANNEPFKVDRNNFYGLVNRDFHKNNIDIVTGQIRAELSDGKVLKSVLRYGHTWNGYVVSAPERPVTTDPDPANWTVSASPKNRNQTNKYLVNQTDLTWKSGFGGVEHTFVGGFEFSKEKIHNNPYGFLDSEDPSTGGAPTPGSTSVSQNLWNPDPHLPWDLFAVPGTSYTESEISTKAFFLIDTIELNDQWQVFGGLRFDDFGIDYTSIGGRGGDMQLRSDDNFFNWHAGVTYKPAENGNVYVSIGSSSNPPGEQVDGGGAAYGGISGSSQSIDAERNMNYELGTKWAVFDEHFLVSAALFRIEKTAGRSVTGSGSSEVTTLNGEQRVDGFEIGLSGNVTEKLSLFGGVTLLDTEILASDNEVEIGSKLPNVAETSATLLAKYQATERFSFGGTAVYASKIYGGTTYVGTTYLPSHWRFDAFAHFELKEGVEISLNVQNLTDKVYYDSLYRSSAPFTYIAPGRSATVTLDIDF</sequence>
<dbReference type="SUPFAM" id="SSF56935">
    <property type="entry name" value="Porins"/>
    <property type="match status" value="1"/>
</dbReference>
<evidence type="ECO:0000256" key="7">
    <source>
        <dbReference type="ARBA" id="ARBA00023065"/>
    </source>
</evidence>
<dbReference type="CDD" id="cd01347">
    <property type="entry name" value="ligand_gated_channel"/>
    <property type="match status" value="1"/>
</dbReference>
<keyword evidence="9 12" id="KW-0472">Membrane</keyword>
<evidence type="ECO:0000256" key="6">
    <source>
        <dbReference type="ARBA" id="ARBA00022729"/>
    </source>
</evidence>
<comment type="subcellular location">
    <subcellularLocation>
        <location evidence="1 12">Cell outer membrane</location>
        <topology evidence="1 12">Multi-pass membrane protein</topology>
    </subcellularLocation>
</comment>
<dbReference type="Pfam" id="PF00593">
    <property type="entry name" value="TonB_dep_Rec_b-barrel"/>
    <property type="match status" value="1"/>
</dbReference>
<evidence type="ECO:0000259" key="17">
    <source>
        <dbReference type="Pfam" id="PF07715"/>
    </source>
</evidence>
<evidence type="ECO:0000256" key="11">
    <source>
        <dbReference type="ARBA" id="ARBA00023237"/>
    </source>
</evidence>
<reference evidence="18" key="1">
    <citation type="submission" date="2023-01" db="EMBL/GenBank/DDBJ databases">
        <title>The genome sequence of Kordiimonadaceae bacterium 6D33.</title>
        <authorList>
            <person name="Liu Y."/>
        </authorList>
    </citation>
    <scope>NUCLEOTIDE SEQUENCE</scope>
    <source>
        <strain evidence="18">6D33</strain>
    </source>
</reference>
<evidence type="ECO:0000256" key="9">
    <source>
        <dbReference type="ARBA" id="ARBA00023136"/>
    </source>
</evidence>
<feature type="chain" id="PRO_5042051485" evidence="15">
    <location>
        <begin position="24"/>
        <end position="746"/>
    </location>
</feature>
<dbReference type="Gene3D" id="2.40.170.20">
    <property type="entry name" value="TonB-dependent receptor, beta-barrel domain"/>
    <property type="match status" value="1"/>
</dbReference>
<name>A0AAF0BGL4_9PROT</name>
<feature type="domain" description="TonB-dependent receptor-like beta-barrel" evidence="16">
    <location>
        <begin position="254"/>
        <end position="713"/>
    </location>
</feature>
<keyword evidence="6 15" id="KW-0732">Signal</keyword>
<evidence type="ECO:0000256" key="1">
    <source>
        <dbReference type="ARBA" id="ARBA00004571"/>
    </source>
</evidence>
<evidence type="ECO:0000259" key="16">
    <source>
        <dbReference type="Pfam" id="PF00593"/>
    </source>
</evidence>
<dbReference type="InterPro" id="IPR000531">
    <property type="entry name" value="Beta-barrel_TonB"/>
</dbReference>
<dbReference type="Gene3D" id="2.170.130.10">
    <property type="entry name" value="TonB-dependent receptor, plug domain"/>
    <property type="match status" value="1"/>
</dbReference>
<dbReference type="KEGG" id="gso:PH603_13875"/>
<evidence type="ECO:0000313" key="19">
    <source>
        <dbReference type="Proteomes" id="UP001217500"/>
    </source>
</evidence>
<feature type="region of interest" description="Disordered" evidence="14">
    <location>
        <begin position="399"/>
        <end position="420"/>
    </location>
</feature>
<dbReference type="NCBIfam" id="TIGR01783">
    <property type="entry name" value="TonB-siderophor"/>
    <property type="match status" value="1"/>
</dbReference>
<dbReference type="Proteomes" id="UP001217500">
    <property type="component" value="Chromosome"/>
</dbReference>
<dbReference type="PANTHER" id="PTHR32552">
    <property type="entry name" value="FERRICHROME IRON RECEPTOR-RELATED"/>
    <property type="match status" value="1"/>
</dbReference>
<feature type="signal peptide" evidence="15">
    <location>
        <begin position="1"/>
        <end position="23"/>
    </location>
</feature>